<keyword evidence="1" id="KW-1133">Transmembrane helix</keyword>
<name>A0A366KXS5_9SPHI</name>
<evidence type="ECO:0000313" key="2">
    <source>
        <dbReference type="EMBL" id="RBQ06300.1"/>
    </source>
</evidence>
<feature type="transmembrane region" description="Helical" evidence="1">
    <location>
        <begin position="9"/>
        <end position="30"/>
    </location>
</feature>
<keyword evidence="3" id="KW-1185">Reference proteome</keyword>
<comment type="caution">
    <text evidence="2">The sequence shown here is derived from an EMBL/GenBank/DDBJ whole genome shotgun (WGS) entry which is preliminary data.</text>
</comment>
<evidence type="ECO:0000256" key="1">
    <source>
        <dbReference type="SAM" id="Phobius"/>
    </source>
</evidence>
<keyword evidence="1" id="KW-0812">Transmembrane</keyword>
<dbReference type="Proteomes" id="UP000252081">
    <property type="component" value="Unassembled WGS sequence"/>
</dbReference>
<evidence type="ECO:0000313" key="3">
    <source>
        <dbReference type="Proteomes" id="UP000252081"/>
    </source>
</evidence>
<accession>A0A366KXS5</accession>
<sequence length="86" mass="10165">MEKVNYKKIVIRTLLKFLLIVLIVFVANSWPSIKQSYSGNVPPLDYWLDHSFKISNIILIFGFTAYFYYKDLTDQRELVEKANKQS</sequence>
<protein>
    <submittedName>
        <fullName evidence="2">Uncharacterized protein</fullName>
    </submittedName>
</protein>
<dbReference type="OrthoDB" id="771227at2"/>
<proteinExistence type="predicted"/>
<dbReference type="AlphaFoldDB" id="A0A366KXS5"/>
<keyword evidence="1" id="KW-0472">Membrane</keyword>
<dbReference type="EMBL" id="QNQU01000011">
    <property type="protein sequence ID" value="RBQ06300.1"/>
    <property type="molecule type" value="Genomic_DNA"/>
</dbReference>
<gene>
    <name evidence="2" type="ORF">DRW42_14545</name>
</gene>
<organism evidence="2 3">
    <name type="scientific">Pedobacter miscanthi</name>
    <dbReference type="NCBI Taxonomy" id="2259170"/>
    <lineage>
        <taxon>Bacteria</taxon>
        <taxon>Pseudomonadati</taxon>
        <taxon>Bacteroidota</taxon>
        <taxon>Sphingobacteriia</taxon>
        <taxon>Sphingobacteriales</taxon>
        <taxon>Sphingobacteriaceae</taxon>
        <taxon>Pedobacter</taxon>
    </lineage>
</organism>
<dbReference type="RefSeq" id="WP_113949549.1">
    <property type="nucleotide sequence ID" value="NZ_QNQU01000011.1"/>
</dbReference>
<feature type="transmembrane region" description="Helical" evidence="1">
    <location>
        <begin position="50"/>
        <end position="69"/>
    </location>
</feature>
<reference evidence="2 3" key="1">
    <citation type="submission" date="2018-07" db="EMBL/GenBank/DDBJ databases">
        <title>A draft genome of a endophytic bacteria, a new species of Pedobacter.</title>
        <authorList>
            <person name="Zhang Z.D."/>
            <person name="Chen Z.J."/>
        </authorList>
    </citation>
    <scope>NUCLEOTIDE SEQUENCE [LARGE SCALE GENOMIC DNA]</scope>
    <source>
        <strain evidence="2 3">RS10</strain>
    </source>
</reference>